<dbReference type="OrthoDB" id="2399525at2"/>
<keyword evidence="1" id="KW-0812">Transmembrane</keyword>
<dbReference type="RefSeq" id="WP_120188908.1">
    <property type="nucleotide sequence ID" value="NZ_MCHY01000007.1"/>
</dbReference>
<comment type="caution">
    <text evidence="2">The sequence shown here is derived from an EMBL/GenBank/DDBJ whole genome shotgun (WGS) entry which is preliminary data.</text>
</comment>
<evidence type="ECO:0000256" key="1">
    <source>
        <dbReference type="SAM" id="Phobius"/>
    </source>
</evidence>
<dbReference type="AlphaFoldDB" id="A0A419SLZ8"/>
<dbReference type="Pfam" id="PF11084">
    <property type="entry name" value="DUF2621"/>
    <property type="match status" value="1"/>
</dbReference>
<evidence type="ECO:0008006" key="4">
    <source>
        <dbReference type="Google" id="ProtNLM"/>
    </source>
</evidence>
<keyword evidence="3" id="KW-1185">Reference proteome</keyword>
<evidence type="ECO:0000313" key="2">
    <source>
        <dbReference type="EMBL" id="RKD25088.1"/>
    </source>
</evidence>
<keyword evidence="1" id="KW-1133">Transmembrane helix</keyword>
<dbReference type="EMBL" id="MCHY01000007">
    <property type="protein sequence ID" value="RKD25088.1"/>
    <property type="molecule type" value="Genomic_DNA"/>
</dbReference>
<organism evidence="2 3">
    <name type="scientific">Ammoniphilus oxalaticus</name>
    <dbReference type="NCBI Taxonomy" id="66863"/>
    <lineage>
        <taxon>Bacteria</taxon>
        <taxon>Bacillati</taxon>
        <taxon>Bacillota</taxon>
        <taxon>Bacilli</taxon>
        <taxon>Bacillales</taxon>
        <taxon>Paenibacillaceae</taxon>
        <taxon>Aneurinibacillus group</taxon>
        <taxon>Ammoniphilus</taxon>
    </lineage>
</organism>
<reference evidence="2 3" key="1">
    <citation type="submission" date="2016-08" db="EMBL/GenBank/DDBJ databases">
        <title>Novel Firmicute Genomes.</title>
        <authorList>
            <person name="Poppleton D.I."/>
            <person name="Gribaldo S."/>
        </authorList>
    </citation>
    <scope>NUCLEOTIDE SEQUENCE [LARGE SCALE GENOMIC DNA]</scope>
    <source>
        <strain evidence="2 3">RAOx-1</strain>
    </source>
</reference>
<sequence>MSSIFGSFIVFWMFGLAFIMMIGGFFMFRKFLKSMPKQDGKSELDWQDYYIDQTRALWSEEGLQLLNELVHPVPELFRDVARRTIAAKIGKLAIEENAESIDQNLIIKGYIIATPARDHRFLVKTLKEKQIDFSPFREHLKIKV</sequence>
<name>A0A419SLZ8_9BACL</name>
<accession>A0A419SLZ8</accession>
<dbReference type="InterPro" id="IPR020203">
    <property type="entry name" value="YneK"/>
</dbReference>
<evidence type="ECO:0000313" key="3">
    <source>
        <dbReference type="Proteomes" id="UP000284219"/>
    </source>
</evidence>
<gene>
    <name evidence="2" type="ORF">BEP19_04510</name>
</gene>
<proteinExistence type="predicted"/>
<dbReference type="Proteomes" id="UP000284219">
    <property type="component" value="Unassembled WGS sequence"/>
</dbReference>
<keyword evidence="1" id="KW-0472">Membrane</keyword>
<protein>
    <recommendedName>
        <fullName evidence="4">DUF2621 domain-containing protein</fullName>
    </recommendedName>
</protein>
<feature type="transmembrane region" description="Helical" evidence="1">
    <location>
        <begin position="6"/>
        <end position="28"/>
    </location>
</feature>